<gene>
    <name evidence="1" type="ORF">O6H91_08G110500</name>
</gene>
<sequence>MICAAILMAIPHTLGSRICCCFLSSLSQPTHTTVASALFQLSPLLQRLGGPALPRRAPKQKQKQRLRLVQCRSGQAISSGQCKVVTFVGKGGAGKTFNAVIAAKYYASIGLQTCLLVQSQDPTAEFLLGHKLGSFSSALDGGLLTTVRVESTKLLMEPLNQLKKVDAELNFTQGALDEVFGNELGILPGMDPLLSLGVVGQLSDFSNGLVKMAYFSAKKRFDVIVFDGPSSEELLRMFGAAERARWYVKRLRSIIEKTDYGRVFLPSLLRFLEAAFIENSPNGKVIRTTGEIWSAVDDVLKQIVDNIMNPKMFACYLVADVNSSLSTDAALRYWGCAMQAGVHVTGLLHLDSSDGTSMAIKEKFIPLPVARIPYLSFGSAIHWDKVLGKINDPAKEILQGKLPSQKIPPPVAFDQAAQTMSLFLPGFDKSEIKLSQLRGASELLIDTGDQRRIVSLPSEFQRKVSAAKFHEKVLVISFKGQSSL</sequence>
<dbReference type="Proteomes" id="UP001162992">
    <property type="component" value="Chromosome 8"/>
</dbReference>
<accession>A0ACC2D1X0</accession>
<dbReference type="EMBL" id="CM055099">
    <property type="protein sequence ID" value="KAJ7547937.1"/>
    <property type="molecule type" value="Genomic_DNA"/>
</dbReference>
<name>A0ACC2D1X0_DIPCM</name>
<comment type="caution">
    <text evidence="1">The sequence shown here is derived from an EMBL/GenBank/DDBJ whole genome shotgun (WGS) entry which is preliminary data.</text>
</comment>
<evidence type="ECO:0000313" key="2">
    <source>
        <dbReference type="Proteomes" id="UP001162992"/>
    </source>
</evidence>
<protein>
    <submittedName>
        <fullName evidence="1">Uncharacterized protein</fullName>
    </submittedName>
</protein>
<keyword evidence="2" id="KW-1185">Reference proteome</keyword>
<reference evidence="2" key="1">
    <citation type="journal article" date="2024" name="Proc. Natl. Acad. Sci. U.S.A.">
        <title>Extraordinary preservation of gene collinearity over three hundred million years revealed in homosporous lycophytes.</title>
        <authorList>
            <person name="Li C."/>
            <person name="Wickell D."/>
            <person name="Kuo L.Y."/>
            <person name="Chen X."/>
            <person name="Nie B."/>
            <person name="Liao X."/>
            <person name="Peng D."/>
            <person name="Ji J."/>
            <person name="Jenkins J."/>
            <person name="Williams M."/>
            <person name="Shu S."/>
            <person name="Plott C."/>
            <person name="Barry K."/>
            <person name="Rajasekar S."/>
            <person name="Grimwood J."/>
            <person name="Han X."/>
            <person name="Sun S."/>
            <person name="Hou Z."/>
            <person name="He W."/>
            <person name="Dai G."/>
            <person name="Sun C."/>
            <person name="Schmutz J."/>
            <person name="Leebens-Mack J.H."/>
            <person name="Li F.W."/>
            <person name="Wang L."/>
        </authorList>
    </citation>
    <scope>NUCLEOTIDE SEQUENCE [LARGE SCALE GENOMIC DNA]</scope>
    <source>
        <strain evidence="2">cv. PW_Plant_1</strain>
    </source>
</reference>
<proteinExistence type="predicted"/>
<organism evidence="1 2">
    <name type="scientific">Diphasiastrum complanatum</name>
    <name type="common">Issler's clubmoss</name>
    <name type="synonym">Lycopodium complanatum</name>
    <dbReference type="NCBI Taxonomy" id="34168"/>
    <lineage>
        <taxon>Eukaryota</taxon>
        <taxon>Viridiplantae</taxon>
        <taxon>Streptophyta</taxon>
        <taxon>Embryophyta</taxon>
        <taxon>Tracheophyta</taxon>
        <taxon>Lycopodiopsida</taxon>
        <taxon>Lycopodiales</taxon>
        <taxon>Lycopodiaceae</taxon>
        <taxon>Lycopodioideae</taxon>
        <taxon>Diphasiastrum</taxon>
    </lineage>
</organism>
<evidence type="ECO:0000313" key="1">
    <source>
        <dbReference type="EMBL" id="KAJ7547937.1"/>
    </source>
</evidence>